<dbReference type="PANTHER" id="PTHR43776:SF7">
    <property type="entry name" value="D,D-DIPEPTIDE TRANSPORT ATP-BINDING PROTEIN DDPF-RELATED"/>
    <property type="match status" value="1"/>
</dbReference>
<proteinExistence type="inferred from homology"/>
<comment type="similarity">
    <text evidence="2">Belongs to the ABC transporter superfamily.</text>
</comment>
<evidence type="ECO:0000256" key="3">
    <source>
        <dbReference type="ARBA" id="ARBA00022448"/>
    </source>
</evidence>
<organism evidence="7 8">
    <name type="scientific">Haematospirillum jordaniae</name>
    <dbReference type="NCBI Taxonomy" id="1549855"/>
    <lineage>
        <taxon>Bacteria</taxon>
        <taxon>Pseudomonadati</taxon>
        <taxon>Pseudomonadota</taxon>
        <taxon>Alphaproteobacteria</taxon>
        <taxon>Rhodospirillales</taxon>
        <taxon>Novispirillaceae</taxon>
        <taxon>Haematospirillum</taxon>
    </lineage>
</organism>
<dbReference type="GO" id="GO:0005524">
    <property type="term" value="F:ATP binding"/>
    <property type="evidence" value="ECO:0007669"/>
    <property type="project" value="UniProtKB-KW"/>
</dbReference>
<dbReference type="SUPFAM" id="SSF52540">
    <property type="entry name" value="P-loop containing nucleoside triphosphate hydrolases"/>
    <property type="match status" value="2"/>
</dbReference>
<dbReference type="GO" id="GO:0005886">
    <property type="term" value="C:plasma membrane"/>
    <property type="evidence" value="ECO:0007669"/>
    <property type="project" value="UniProtKB-SubCell"/>
</dbReference>
<dbReference type="GO" id="GO:0016887">
    <property type="term" value="F:ATP hydrolysis activity"/>
    <property type="evidence" value="ECO:0007669"/>
    <property type="project" value="InterPro"/>
</dbReference>
<keyword evidence="4" id="KW-0547">Nucleotide-binding</keyword>
<feature type="domain" description="ABC transporter" evidence="6">
    <location>
        <begin position="15"/>
        <end position="265"/>
    </location>
</feature>
<dbReference type="Pfam" id="PF00005">
    <property type="entry name" value="ABC_tran"/>
    <property type="match status" value="2"/>
</dbReference>
<sequence>MSIRQSTPSVTQPILSIRDLCICTHGRDNPVNLVKGLSLDIAHGETLALVGESGCGKSMTALSVLRLLPPGVRIRSGSIHLKGQDLAGANDARLRKIRGNRIGMVFQEPMNSLNPLHTIGRQIAESLHAHQTIKRNALRSRVIELLDMVGLPNPQSRLRAFPHELSGGQRQRVMIAMALANAPDLLIADEPTTALDVTIQAQILSLLKDMQKQMGMAILFITHDLGIVRRIADRACVMKDGELAEERPTPDLFSSPQHPFTRHLLSSGPSGHKDPVAPDAPVVLDVQNMQVRFPVRRGLFGLARHWNTVVNDVSLTLRQGQTLGIVGESGSGKTTLAMAILRLVKAQGRIVCLGHALDELPEKTLRPFRRSMQIVFQDPWGSLSPRMTVRDIIGEGLDIHCPGSKQDREAAIQAILDEVGLTPDHADRYPHEFSGGQRQRIGIARALVLKPRLLVLDEPTSALDVSIQAQIIALLRNLQQRHHLSFLFISHDLRVVRALADTILVMKNGQAVEYGPTSTVLKDPQHPYTQTLLAAAFLDQLPTYGKNHTRFPEPDNIIGES</sequence>
<dbReference type="FunFam" id="3.40.50.300:FF:000016">
    <property type="entry name" value="Oligopeptide ABC transporter ATP-binding component"/>
    <property type="match status" value="2"/>
</dbReference>
<evidence type="ECO:0000256" key="4">
    <source>
        <dbReference type="ARBA" id="ARBA00022741"/>
    </source>
</evidence>
<protein>
    <submittedName>
        <fullName evidence="7">Microcin ABC transporter ATP-binding protein</fullName>
    </submittedName>
</protein>
<dbReference type="AlphaFoldDB" id="A0A143DCE6"/>
<dbReference type="OrthoDB" id="9802264at2"/>
<dbReference type="STRING" id="1549855.AY555_02355"/>
<dbReference type="Pfam" id="PF08352">
    <property type="entry name" value="oligo_HPY"/>
    <property type="match status" value="2"/>
</dbReference>
<dbReference type="CDD" id="cd03257">
    <property type="entry name" value="ABC_NikE_OppD_transporters"/>
    <property type="match status" value="2"/>
</dbReference>
<comment type="subcellular location">
    <subcellularLocation>
        <location evidence="1">Cell inner membrane</location>
        <topology evidence="1">Peripheral membrane protein</topology>
    </subcellularLocation>
</comment>
<dbReference type="InterPro" id="IPR003439">
    <property type="entry name" value="ABC_transporter-like_ATP-bd"/>
</dbReference>
<dbReference type="EMBL" id="CP014525">
    <property type="protein sequence ID" value="AMW34210.1"/>
    <property type="molecule type" value="Genomic_DNA"/>
</dbReference>
<keyword evidence="3" id="KW-0813">Transport</keyword>
<evidence type="ECO:0000259" key="6">
    <source>
        <dbReference type="PROSITE" id="PS50893"/>
    </source>
</evidence>
<evidence type="ECO:0000313" key="8">
    <source>
        <dbReference type="Proteomes" id="UP000076066"/>
    </source>
</evidence>
<evidence type="ECO:0000256" key="1">
    <source>
        <dbReference type="ARBA" id="ARBA00004417"/>
    </source>
</evidence>
<dbReference type="KEGG" id="hjo:AY555_02355"/>
<dbReference type="InterPro" id="IPR017871">
    <property type="entry name" value="ABC_transporter-like_CS"/>
</dbReference>
<dbReference type="NCBIfam" id="NF008453">
    <property type="entry name" value="PRK11308.1"/>
    <property type="match status" value="2"/>
</dbReference>
<dbReference type="GO" id="GO:0015833">
    <property type="term" value="P:peptide transport"/>
    <property type="evidence" value="ECO:0007669"/>
    <property type="project" value="InterPro"/>
</dbReference>
<dbReference type="InterPro" id="IPR003593">
    <property type="entry name" value="AAA+_ATPase"/>
</dbReference>
<dbReference type="RefSeq" id="WP_066132933.1">
    <property type="nucleotide sequence ID" value="NZ_CP014525.1"/>
</dbReference>
<dbReference type="PANTHER" id="PTHR43776">
    <property type="entry name" value="TRANSPORT ATP-BINDING PROTEIN"/>
    <property type="match status" value="1"/>
</dbReference>
<keyword evidence="5 7" id="KW-0067">ATP-binding</keyword>
<dbReference type="InterPro" id="IPR050319">
    <property type="entry name" value="ABC_transp_ATP-bind"/>
</dbReference>
<evidence type="ECO:0000313" key="7">
    <source>
        <dbReference type="EMBL" id="AMW34210.1"/>
    </source>
</evidence>
<dbReference type="InterPro" id="IPR027417">
    <property type="entry name" value="P-loop_NTPase"/>
</dbReference>
<evidence type="ECO:0000256" key="5">
    <source>
        <dbReference type="ARBA" id="ARBA00022840"/>
    </source>
</evidence>
<reference evidence="7 8" key="1">
    <citation type="submission" date="2016-02" db="EMBL/GenBank/DDBJ databases">
        <title>Complete Genome of H5569, the type strain of the newly described species Haematospirillium jordaniae.</title>
        <authorList>
            <person name="Nicholson A.C."/>
            <person name="Humrighouse B.W."/>
            <person name="Loparov V."/>
            <person name="McQuiston J.R."/>
        </authorList>
    </citation>
    <scope>NUCLEOTIDE SEQUENCE [LARGE SCALE GENOMIC DNA]</scope>
    <source>
        <strain evidence="7 8">H5569</strain>
    </source>
</reference>
<dbReference type="PROSITE" id="PS00211">
    <property type="entry name" value="ABC_TRANSPORTER_1"/>
    <property type="match status" value="2"/>
</dbReference>
<name>A0A143DCE6_9PROT</name>
<dbReference type="GeneID" id="53315993"/>
<dbReference type="PROSITE" id="PS50893">
    <property type="entry name" value="ABC_TRANSPORTER_2"/>
    <property type="match status" value="2"/>
</dbReference>
<evidence type="ECO:0000256" key="2">
    <source>
        <dbReference type="ARBA" id="ARBA00005417"/>
    </source>
</evidence>
<gene>
    <name evidence="7" type="ORF">AY555_02355</name>
</gene>
<keyword evidence="8" id="KW-1185">Reference proteome</keyword>
<feature type="domain" description="ABC transporter" evidence="6">
    <location>
        <begin position="284"/>
        <end position="533"/>
    </location>
</feature>
<dbReference type="InterPro" id="IPR013563">
    <property type="entry name" value="Oligopep_ABC_C"/>
</dbReference>
<dbReference type="GO" id="GO:0055085">
    <property type="term" value="P:transmembrane transport"/>
    <property type="evidence" value="ECO:0007669"/>
    <property type="project" value="UniProtKB-ARBA"/>
</dbReference>
<accession>A0A143DCE6</accession>
<dbReference type="Proteomes" id="UP000076066">
    <property type="component" value="Chromosome"/>
</dbReference>
<dbReference type="SMART" id="SM00382">
    <property type="entry name" value="AAA"/>
    <property type="match status" value="2"/>
</dbReference>
<dbReference type="Gene3D" id="3.40.50.300">
    <property type="entry name" value="P-loop containing nucleotide triphosphate hydrolases"/>
    <property type="match status" value="2"/>
</dbReference>
<dbReference type="NCBIfam" id="NF007739">
    <property type="entry name" value="PRK10419.1"/>
    <property type="match status" value="2"/>
</dbReference>